<dbReference type="GeneID" id="89930807"/>
<name>A0AAV9P1M4_9PEZI</name>
<keyword evidence="2" id="KW-1185">Reference proteome</keyword>
<proteinExistence type="predicted"/>
<evidence type="ECO:0000313" key="2">
    <source>
        <dbReference type="Proteomes" id="UP001337655"/>
    </source>
</evidence>
<reference evidence="1 2" key="1">
    <citation type="submission" date="2023-08" db="EMBL/GenBank/DDBJ databases">
        <title>Black Yeasts Isolated from many extreme environments.</title>
        <authorList>
            <person name="Coleine C."/>
            <person name="Stajich J.E."/>
            <person name="Selbmann L."/>
        </authorList>
    </citation>
    <scope>NUCLEOTIDE SEQUENCE [LARGE SCALE GENOMIC DNA]</scope>
    <source>
        <strain evidence="1 2">CCFEE 5935</strain>
    </source>
</reference>
<dbReference type="AlphaFoldDB" id="A0AAV9P1M4"/>
<gene>
    <name evidence="1" type="ORF">LTR77_009476</name>
</gene>
<dbReference type="EMBL" id="JAVRRT010000018">
    <property type="protein sequence ID" value="KAK5164812.1"/>
    <property type="molecule type" value="Genomic_DNA"/>
</dbReference>
<evidence type="ECO:0000313" key="1">
    <source>
        <dbReference type="EMBL" id="KAK5164812.1"/>
    </source>
</evidence>
<organism evidence="1 2">
    <name type="scientific">Saxophila tyrrhenica</name>
    <dbReference type="NCBI Taxonomy" id="1690608"/>
    <lineage>
        <taxon>Eukaryota</taxon>
        <taxon>Fungi</taxon>
        <taxon>Dikarya</taxon>
        <taxon>Ascomycota</taxon>
        <taxon>Pezizomycotina</taxon>
        <taxon>Dothideomycetes</taxon>
        <taxon>Dothideomycetidae</taxon>
        <taxon>Mycosphaerellales</taxon>
        <taxon>Extremaceae</taxon>
        <taxon>Saxophila</taxon>
    </lineage>
</organism>
<accession>A0AAV9P1M4</accession>
<protein>
    <submittedName>
        <fullName evidence="1">Uncharacterized protein</fullName>
    </submittedName>
</protein>
<comment type="caution">
    <text evidence="1">The sequence shown here is derived from an EMBL/GenBank/DDBJ whole genome shotgun (WGS) entry which is preliminary data.</text>
</comment>
<dbReference type="Proteomes" id="UP001337655">
    <property type="component" value="Unassembled WGS sequence"/>
</dbReference>
<sequence>MLQAHGSYKRRGDNMAAARAALIAAWELKEKEFNLEDHVRRADLAVVWGDKSVETAQARLDFLKIYRNAFEFTGIDGHTEAGEAAINSGRAAVVKAKKDQEKIWRKHQLEYIGVAGY</sequence>
<dbReference type="RefSeq" id="XP_064655008.1">
    <property type="nucleotide sequence ID" value="XM_064806703.1"/>
</dbReference>